<reference evidence="2 3" key="1">
    <citation type="journal article" name="Nat. Commun.">
        <title>Undinarchaeota illuminate DPANN phylogeny and the impact of gene transfer on archaeal evolution.</title>
        <authorList>
            <person name="Dombrowski N."/>
            <person name="Williams T.A."/>
            <person name="Sun J."/>
            <person name="Woodcroft B.J."/>
            <person name="Lee J.H."/>
            <person name="Minh B.Q."/>
            <person name="Rinke C."/>
            <person name="Spang A."/>
        </authorList>
    </citation>
    <scope>NUCLEOTIDE SEQUENCE [LARGE SCALE GENOMIC DNA]</scope>
    <source>
        <strain evidence="2">MAG_bin1129</strain>
    </source>
</reference>
<dbReference type="AlphaFoldDB" id="A0A832XH33"/>
<keyword evidence="1" id="KW-1133">Transmembrane helix</keyword>
<proteinExistence type="predicted"/>
<dbReference type="EMBL" id="DVAB01000049">
    <property type="protein sequence ID" value="HIK00954.1"/>
    <property type="molecule type" value="Genomic_DNA"/>
</dbReference>
<gene>
    <name evidence="2" type="ORF">H1016_05480</name>
</gene>
<keyword evidence="1" id="KW-0472">Membrane</keyword>
<accession>A0A832XH33</accession>
<evidence type="ECO:0000313" key="2">
    <source>
        <dbReference type="EMBL" id="HIK00954.1"/>
    </source>
</evidence>
<name>A0A832XH33_9ARCH</name>
<feature type="transmembrane region" description="Helical" evidence="1">
    <location>
        <begin position="6"/>
        <end position="28"/>
    </location>
</feature>
<organism evidence="2 3">
    <name type="scientific">Candidatus Naiadarchaeum limnaeum</name>
    <dbReference type="NCBI Taxonomy" id="2756139"/>
    <lineage>
        <taxon>Archaea</taxon>
        <taxon>Candidatus Undinarchaeota</taxon>
        <taxon>Candidatus Undinarchaeia</taxon>
        <taxon>Candidatus Naiadarchaeales</taxon>
        <taxon>Candidatus Naiadarchaeaceae</taxon>
        <taxon>Candidatus Naiadarchaeum</taxon>
    </lineage>
</organism>
<keyword evidence="1" id="KW-0812">Transmembrane</keyword>
<dbReference type="Proteomes" id="UP000646946">
    <property type="component" value="Unassembled WGS sequence"/>
</dbReference>
<comment type="caution">
    <text evidence="2">The sequence shown here is derived from an EMBL/GenBank/DDBJ whole genome shotgun (WGS) entry which is preliminary data.</text>
</comment>
<evidence type="ECO:0000313" key="3">
    <source>
        <dbReference type="Proteomes" id="UP000646946"/>
    </source>
</evidence>
<evidence type="ECO:0000256" key="1">
    <source>
        <dbReference type="SAM" id="Phobius"/>
    </source>
</evidence>
<keyword evidence="3" id="KW-1185">Reference proteome</keyword>
<sequence length="79" mass="8406">MESHEVAITIVIIALIGILLYIVVSIISQPSATEKASRAEGVIEAPSPFNPLGKASSFEILINPPKEEICGNFGPRVAF</sequence>
<protein>
    <submittedName>
        <fullName evidence="2">Uncharacterized protein</fullName>
    </submittedName>
</protein>